<gene>
    <name evidence="2" type="ORF">IMG5_103610</name>
</gene>
<dbReference type="eggNOG" id="ENOG502R9H2">
    <property type="taxonomic scope" value="Eukaryota"/>
</dbReference>
<feature type="non-terminal residue" evidence="2">
    <location>
        <position position="1"/>
    </location>
</feature>
<dbReference type="InParanoid" id="G0QSV0"/>
<organism evidence="2 3">
    <name type="scientific">Ichthyophthirius multifiliis</name>
    <name type="common">White spot disease agent</name>
    <name type="synonym">Ich</name>
    <dbReference type="NCBI Taxonomy" id="5932"/>
    <lineage>
        <taxon>Eukaryota</taxon>
        <taxon>Sar</taxon>
        <taxon>Alveolata</taxon>
        <taxon>Ciliophora</taxon>
        <taxon>Intramacronucleata</taxon>
        <taxon>Oligohymenophorea</taxon>
        <taxon>Hymenostomatida</taxon>
        <taxon>Ophryoglenina</taxon>
        <taxon>Ichthyophthirius</taxon>
    </lineage>
</organism>
<protein>
    <recommendedName>
        <fullName evidence="1">Ribosomal eL28/Mak16 domain-containing protein</fullName>
    </recommendedName>
</protein>
<dbReference type="OMA" id="FRRQNAQ"/>
<dbReference type="STRING" id="857967.G0QSV0"/>
<dbReference type="RefSeq" id="XP_004035203.1">
    <property type="nucleotide sequence ID" value="XM_004035155.1"/>
</dbReference>
<reference evidence="2 3" key="1">
    <citation type="submission" date="2011-07" db="EMBL/GenBank/DDBJ databases">
        <authorList>
            <person name="Coyne R."/>
            <person name="Brami D."/>
            <person name="Johnson J."/>
            <person name="Hostetler J."/>
            <person name="Hannick L."/>
            <person name="Clark T."/>
            <person name="Cassidy-Hanley D."/>
            <person name="Inman J."/>
        </authorList>
    </citation>
    <scope>NUCLEOTIDE SEQUENCE [LARGE SCALE GENOMIC DNA]</scope>
    <source>
        <strain evidence="2 3">G5</strain>
    </source>
</reference>
<dbReference type="InterPro" id="IPR029004">
    <property type="entry name" value="Ribosomal_eL28/Mak16"/>
</dbReference>
<evidence type="ECO:0000259" key="1">
    <source>
        <dbReference type="Pfam" id="PF01778"/>
    </source>
</evidence>
<dbReference type="GeneID" id="14907867"/>
<evidence type="ECO:0000313" key="2">
    <source>
        <dbReference type="EMBL" id="EGR31717.1"/>
    </source>
</evidence>
<sequence length="141" mass="16046">KNQLIKQKKKMSQLHWELVKNFNCYQLKNFGQKFTKDPYSLTGKNTFYGSGFLHLSGLALNKGEKSTVVASLRKNQTHKKVRKSGNLEGAQLNVKSGFQRVAKVIRKTFQTKGVRQAALRKLVNFHRASVRAQVNAKAQKK</sequence>
<feature type="domain" description="Ribosomal eL28/Mak16" evidence="1">
    <location>
        <begin position="14"/>
        <end position="127"/>
    </location>
</feature>
<dbReference type="OrthoDB" id="292687at2759"/>
<dbReference type="EMBL" id="GL983824">
    <property type="protein sequence ID" value="EGR31717.1"/>
    <property type="molecule type" value="Genomic_DNA"/>
</dbReference>
<accession>G0QSV0</accession>
<dbReference type="Proteomes" id="UP000008983">
    <property type="component" value="Unassembled WGS sequence"/>
</dbReference>
<evidence type="ECO:0000313" key="3">
    <source>
        <dbReference type="Proteomes" id="UP000008983"/>
    </source>
</evidence>
<name>G0QSV0_ICHMU</name>
<proteinExistence type="predicted"/>
<dbReference type="AlphaFoldDB" id="G0QSV0"/>
<keyword evidence="3" id="KW-1185">Reference proteome</keyword>
<dbReference type="Pfam" id="PF01778">
    <property type="entry name" value="Ribosomal_L28e"/>
    <property type="match status" value="1"/>
</dbReference>
<dbReference type="Gene3D" id="3.30.390.110">
    <property type="match status" value="1"/>
</dbReference>